<sequence length="113" mass="12037">MDALWWAARSVEVSARRTAGGERSVMVGRVAEIAELAALLEVDQAADPFACMCTGDVGFTVRGERGAVLGVLTLHIGGGVDWSRWSGQLPLLRAAELTEWLVVRGVVDPGCSR</sequence>
<reference evidence="2" key="1">
    <citation type="journal article" date="2019" name="Int. J. Syst. Evol. Microbiol.">
        <title>The Global Catalogue of Microorganisms (GCM) 10K type strain sequencing project: providing services to taxonomists for standard genome sequencing and annotation.</title>
        <authorList>
            <consortium name="The Broad Institute Genomics Platform"/>
            <consortium name="The Broad Institute Genome Sequencing Center for Infectious Disease"/>
            <person name="Wu L."/>
            <person name="Ma J."/>
        </authorList>
    </citation>
    <scope>NUCLEOTIDE SEQUENCE [LARGE SCALE GENOMIC DNA]</scope>
    <source>
        <strain evidence="2">JCM 4805</strain>
    </source>
</reference>
<evidence type="ECO:0000313" key="1">
    <source>
        <dbReference type="EMBL" id="GAA0448327.1"/>
    </source>
</evidence>
<accession>A0ABP3JD85</accession>
<gene>
    <name evidence="1" type="ORF">GCM10010361_10310</name>
</gene>
<proteinExistence type="predicted"/>
<comment type="caution">
    <text evidence="1">The sequence shown here is derived from an EMBL/GenBank/DDBJ whole genome shotgun (WGS) entry which is preliminary data.</text>
</comment>
<dbReference type="RefSeq" id="WP_346093344.1">
    <property type="nucleotide sequence ID" value="NZ_BAAABY010000009.1"/>
</dbReference>
<protein>
    <submittedName>
        <fullName evidence="1">Uncharacterized protein</fullName>
    </submittedName>
</protein>
<keyword evidence="2" id="KW-1185">Reference proteome</keyword>
<evidence type="ECO:0000313" key="2">
    <source>
        <dbReference type="Proteomes" id="UP001500909"/>
    </source>
</evidence>
<organism evidence="1 2">
    <name type="scientific">Streptomyces olivaceiscleroticus</name>
    <dbReference type="NCBI Taxonomy" id="68245"/>
    <lineage>
        <taxon>Bacteria</taxon>
        <taxon>Bacillati</taxon>
        <taxon>Actinomycetota</taxon>
        <taxon>Actinomycetes</taxon>
        <taxon>Kitasatosporales</taxon>
        <taxon>Streptomycetaceae</taxon>
        <taxon>Streptomyces</taxon>
    </lineage>
</organism>
<dbReference type="EMBL" id="BAAABY010000009">
    <property type="protein sequence ID" value="GAA0448327.1"/>
    <property type="molecule type" value="Genomic_DNA"/>
</dbReference>
<name>A0ABP3JD85_9ACTN</name>
<dbReference type="Proteomes" id="UP001500909">
    <property type="component" value="Unassembled WGS sequence"/>
</dbReference>